<dbReference type="PANTHER" id="PTHR38045:SF1">
    <property type="entry name" value="HEPARINASE II_III-LIKE PROTEIN"/>
    <property type="match status" value="1"/>
</dbReference>
<dbReference type="PANTHER" id="PTHR38045">
    <property type="entry name" value="CHROMOSOME 1, WHOLE GENOME SHOTGUN SEQUENCE"/>
    <property type="match status" value="1"/>
</dbReference>
<protein>
    <submittedName>
        <fullName evidence="2">Heparinase II/III-like protein</fullName>
    </submittedName>
</protein>
<dbReference type="EMBL" id="SLUP01000004">
    <property type="protein sequence ID" value="TCL66208.1"/>
    <property type="molecule type" value="Genomic_DNA"/>
</dbReference>
<accession>A0A4R1RJ86</accession>
<gene>
    <name evidence="2" type="ORF">EV196_104239</name>
</gene>
<dbReference type="RefSeq" id="WP_207902848.1">
    <property type="nucleotide sequence ID" value="NZ_OX156936.1"/>
</dbReference>
<feature type="signal peptide" evidence="1">
    <location>
        <begin position="1"/>
        <end position="24"/>
    </location>
</feature>
<dbReference type="AlphaFoldDB" id="A0A4R1RJ86"/>
<dbReference type="Gene3D" id="2.70.98.70">
    <property type="match status" value="1"/>
</dbReference>
<keyword evidence="3" id="KW-1185">Reference proteome</keyword>
<name>A0A4R1RJ86_9FLAO</name>
<dbReference type="SUPFAM" id="SSF48230">
    <property type="entry name" value="Chondroitin AC/alginate lyase"/>
    <property type="match status" value="1"/>
</dbReference>
<evidence type="ECO:0000313" key="3">
    <source>
        <dbReference type="Proteomes" id="UP000295455"/>
    </source>
</evidence>
<evidence type="ECO:0000256" key="1">
    <source>
        <dbReference type="SAM" id="SignalP"/>
    </source>
</evidence>
<proteinExistence type="predicted"/>
<sequence>MNMKRKMKALICFGCFLFFAVAFSYNNQKKDTLNIVEYFKQADGDQIYPSAKQMEMLKKVMPKEAYQAAPQISDRNYWDAIAATPSGKAYLEKAESLLDEKPEVPISDEIYRRANKEGNRGIYKPRYYRTMDRLEHFILAECLENKGRFLPQINTYIQAIMDMKSWLHPNHDDRDNGVLEGKRVSIDLGARKFGGVLAIAESLLGNSLSEAIQAEIKKQLQWRITDSYLKSCKKPDGNNTWLNGTSNWNSVCTSGAVLVTITNSESAEERLAAVGSSINSMKHYISGFGADGYCSEGLGYWGYGFNHYLYIAQMLSDYTNGKINLFHFDNPEKLRNVGNFPEHFEIQNGTCAPFADGVSHTESSGSNFAEVLSSKYYGAIKPSEIRMEEAVEQIMAWNNPKMFNVNKESETQNSELNGHTYFDDFGMVISRGKQKVPFSIAIKAGHNAENHNHSDVGTYILVIDKDLITGDIGAPSYTAGSFSKDNKARSSWGHPVPRINNTLQSNGREFEGKITETIFKNDSDKVVMDIKPAYELAMLKSLTRTMVNDKSGTGVISIEDDFTASEPVTFGTAIMTYSKYEIIDNQTVILTSKSQKVKAEVTGVGGKIKIKDEQVPVKALREGGTAYRIGIDFEKPIKEGRITIKYTPIN</sequence>
<dbReference type="Gene3D" id="1.50.10.100">
    <property type="entry name" value="Chondroitin AC/alginate lyase"/>
    <property type="match status" value="1"/>
</dbReference>
<reference evidence="2 3" key="1">
    <citation type="submission" date="2019-03" db="EMBL/GenBank/DDBJ databases">
        <title>Genomic Encyclopedia of Type Strains, Phase IV (KMG-IV): sequencing the most valuable type-strain genomes for metagenomic binning, comparative biology and taxonomic classification.</title>
        <authorList>
            <person name="Goeker M."/>
        </authorList>
    </citation>
    <scope>NUCLEOTIDE SEQUENCE [LARGE SCALE GENOMIC DNA]</scope>
    <source>
        <strain evidence="2 3">DSM 18792</strain>
    </source>
</reference>
<organism evidence="2 3">
    <name type="scientific">Mariniflexile fucanivorans</name>
    <dbReference type="NCBI Taxonomy" id="264023"/>
    <lineage>
        <taxon>Bacteria</taxon>
        <taxon>Pseudomonadati</taxon>
        <taxon>Bacteroidota</taxon>
        <taxon>Flavobacteriia</taxon>
        <taxon>Flavobacteriales</taxon>
        <taxon>Flavobacteriaceae</taxon>
        <taxon>Mariniflexile</taxon>
    </lineage>
</organism>
<feature type="chain" id="PRO_5020211075" evidence="1">
    <location>
        <begin position="25"/>
        <end position="650"/>
    </location>
</feature>
<comment type="caution">
    <text evidence="2">The sequence shown here is derived from an EMBL/GenBank/DDBJ whole genome shotgun (WGS) entry which is preliminary data.</text>
</comment>
<dbReference type="InterPro" id="IPR008929">
    <property type="entry name" value="Chondroitin_lyas"/>
</dbReference>
<keyword evidence="1" id="KW-0732">Signal</keyword>
<evidence type="ECO:0000313" key="2">
    <source>
        <dbReference type="EMBL" id="TCL66208.1"/>
    </source>
</evidence>
<dbReference type="Proteomes" id="UP000295455">
    <property type="component" value="Unassembled WGS sequence"/>
</dbReference>